<dbReference type="PIRSF" id="PIRSF000109">
    <property type="entry name" value="6PGD"/>
    <property type="match status" value="1"/>
</dbReference>
<dbReference type="InterPro" id="IPR008927">
    <property type="entry name" value="6-PGluconate_DH-like_C_sf"/>
</dbReference>
<evidence type="ECO:0000256" key="14">
    <source>
        <dbReference type="PIRSR" id="PIRSR000109-2"/>
    </source>
</evidence>
<dbReference type="NCBIfam" id="NF006765">
    <property type="entry name" value="PRK09287.1"/>
    <property type="match status" value="1"/>
</dbReference>
<dbReference type="Pfam" id="PF00393">
    <property type="entry name" value="6PGD"/>
    <property type="match status" value="1"/>
</dbReference>
<dbReference type="InterPro" id="IPR006114">
    <property type="entry name" value="6PGDH_C"/>
</dbReference>
<dbReference type="FunFam" id="1.20.5.320:FF:000001">
    <property type="entry name" value="6-phosphogluconate dehydrogenase, decarboxylating"/>
    <property type="match status" value="1"/>
</dbReference>
<dbReference type="InterPro" id="IPR013328">
    <property type="entry name" value="6PGD_dom2"/>
</dbReference>
<evidence type="ECO:0000256" key="10">
    <source>
        <dbReference type="ARBA" id="ARBA00023126"/>
    </source>
</evidence>
<protein>
    <recommendedName>
        <fullName evidence="6 12">6-phosphogluconate dehydrogenase, decarboxylating</fullName>
        <ecNumber evidence="5 12">1.1.1.44</ecNumber>
    </recommendedName>
</protein>
<dbReference type="STRING" id="551991.SAMN05192529_11053"/>
<keyword evidence="18" id="KW-1185">Reference proteome</keyword>
<dbReference type="InterPro" id="IPR006113">
    <property type="entry name" value="6PGDH_Gnd/GntZ"/>
</dbReference>
<proteinExistence type="inferred from homology"/>
<dbReference type="GO" id="GO:0006098">
    <property type="term" value="P:pentose-phosphate shunt"/>
    <property type="evidence" value="ECO:0007669"/>
    <property type="project" value="UniProtKB-UniPathway"/>
</dbReference>
<feature type="binding site" description="in other chain" evidence="14">
    <location>
        <position position="104"/>
    </location>
    <ligand>
        <name>substrate</name>
        <note>ligand shared between dimeric partners</note>
    </ligand>
</feature>
<evidence type="ECO:0000256" key="1">
    <source>
        <dbReference type="ARBA" id="ARBA00002526"/>
    </source>
</evidence>
<evidence type="ECO:0000313" key="18">
    <source>
        <dbReference type="Proteomes" id="UP000199041"/>
    </source>
</evidence>
<name>A0A1H3Z6N0_9BACT</name>
<evidence type="ECO:0000256" key="11">
    <source>
        <dbReference type="ARBA" id="ARBA00048640"/>
    </source>
</evidence>
<evidence type="ECO:0000259" key="16">
    <source>
        <dbReference type="SMART" id="SM01350"/>
    </source>
</evidence>
<keyword evidence="8 12" id="KW-0560">Oxidoreductase</keyword>
<reference evidence="17 18" key="1">
    <citation type="submission" date="2016-10" db="EMBL/GenBank/DDBJ databases">
        <authorList>
            <person name="de Groot N.N."/>
        </authorList>
    </citation>
    <scope>NUCLEOTIDE SEQUENCE [LARGE SCALE GENOMIC DNA]</scope>
    <source>
        <strain evidence="17 18">Vu-144</strain>
    </source>
</reference>
<comment type="pathway">
    <text evidence="2 12 15">Carbohydrate degradation; pentose phosphate pathway; D-ribulose 5-phosphate from D-glucose 6-phosphate (oxidative stage): step 3/3.</text>
</comment>
<dbReference type="EC" id="1.1.1.44" evidence="5 12"/>
<evidence type="ECO:0000256" key="8">
    <source>
        <dbReference type="ARBA" id="ARBA00023002"/>
    </source>
</evidence>
<feature type="binding site" description="in other chain" evidence="14">
    <location>
        <position position="291"/>
    </location>
    <ligand>
        <name>substrate</name>
        <note>ligand shared between dimeric partners</note>
    </ligand>
</feature>
<dbReference type="InterPro" id="IPR036291">
    <property type="entry name" value="NAD(P)-bd_dom_sf"/>
</dbReference>
<feature type="active site" description="Proton acceptor" evidence="13">
    <location>
        <position position="186"/>
    </location>
</feature>
<accession>A0A1H3Z6N0</accession>
<keyword evidence="9 15" id="KW-0311">Gluconate utilization</keyword>
<keyword evidence="7 12" id="KW-0521">NADP</keyword>
<evidence type="ECO:0000256" key="6">
    <source>
        <dbReference type="ARBA" id="ARBA00018193"/>
    </source>
</evidence>
<evidence type="ECO:0000256" key="7">
    <source>
        <dbReference type="ARBA" id="ARBA00022857"/>
    </source>
</evidence>
<dbReference type="SUPFAM" id="SSF51735">
    <property type="entry name" value="NAD(P)-binding Rossmann-fold domains"/>
    <property type="match status" value="1"/>
</dbReference>
<evidence type="ECO:0000313" key="17">
    <source>
        <dbReference type="EMBL" id="SEA19310.1"/>
    </source>
</evidence>
<comment type="function">
    <text evidence="1 12">Catalyzes the oxidative decarboxylation of 6-phosphogluconate to ribulose 5-phosphate and CO(2), with concomitant reduction of NADP to NADPH.</text>
</comment>
<dbReference type="PRINTS" id="PR00076">
    <property type="entry name" value="6PGDHDRGNASE"/>
</dbReference>
<comment type="catalytic activity">
    <reaction evidence="11 12 15">
        <text>6-phospho-D-gluconate + NADP(+) = D-ribulose 5-phosphate + CO2 + NADPH</text>
        <dbReference type="Rhea" id="RHEA:10116"/>
        <dbReference type="ChEBI" id="CHEBI:16526"/>
        <dbReference type="ChEBI" id="CHEBI:57783"/>
        <dbReference type="ChEBI" id="CHEBI:58121"/>
        <dbReference type="ChEBI" id="CHEBI:58349"/>
        <dbReference type="ChEBI" id="CHEBI:58759"/>
        <dbReference type="EC" id="1.1.1.44"/>
    </reaction>
</comment>
<keyword evidence="10 12" id="KW-0570">Pentose shunt</keyword>
<evidence type="ECO:0000256" key="4">
    <source>
        <dbReference type="ARBA" id="ARBA00011738"/>
    </source>
</evidence>
<evidence type="ECO:0000256" key="15">
    <source>
        <dbReference type="RuleBase" id="RU000485"/>
    </source>
</evidence>
<dbReference type="RefSeq" id="WP_244518861.1">
    <property type="nucleotide sequence ID" value="NZ_FNQY01000010.1"/>
</dbReference>
<evidence type="ECO:0000256" key="5">
    <source>
        <dbReference type="ARBA" id="ARBA00013011"/>
    </source>
</evidence>
<feature type="binding site" description="in other chain" evidence="14">
    <location>
        <position position="264"/>
    </location>
    <ligand>
        <name>substrate</name>
        <note>ligand shared between dimeric partners</note>
    </ligand>
</feature>
<dbReference type="GO" id="GO:0050661">
    <property type="term" value="F:NADP binding"/>
    <property type="evidence" value="ECO:0007669"/>
    <property type="project" value="InterPro"/>
</dbReference>
<evidence type="ECO:0000256" key="12">
    <source>
        <dbReference type="PIRNR" id="PIRNR000109"/>
    </source>
</evidence>
<evidence type="ECO:0000256" key="2">
    <source>
        <dbReference type="ARBA" id="ARBA00004874"/>
    </source>
</evidence>
<sequence length="474" mass="51714">MEKKFDFGMIGLGVMGQNLLYNMADHGFSVLGLDLDEKKAKALEAGAPAGTYVKGTTDTKTFVEGLSTPRRITLLVPAGKPVDAVVASLLPYLEKGDIIIDGGNSHYTDTLRRVKELAPKGFHFMGMGVSGGEKGARFGPSIMPGGDKEAYNHVQPLLEAISAKVGKDQEPCTAYMGKDAAGHFVKMVHNGIEYAIMEVISEAYDLLKNGLDYSNDQLHGLFAKWNEGRLSSFLIEITRDIFATKDPETGNYLVDMILDKAGAKGTGKWTSQDAMDTGVAIPSIDMAVSMRTLSAYKEDRLKAAALYQPVVHKIQEDAAKFEAQVEAALYISTIICYAQGLSLLVKASEELQMEIPLKDVVKIWRGGCIIRSTLLETFYQAYLKDPNLSNVLLDPTIAGEVKAGQQDLRDVVSQAAKSGIAIGAIQSSLAYLESFVSAKMPTNLIQAQRDNFGSHTYQRTDKEGIFHTEWEQHP</sequence>
<gene>
    <name evidence="17" type="ORF">SAMN05192529_11053</name>
</gene>
<dbReference type="InterPro" id="IPR006183">
    <property type="entry name" value="Pgluconate_DH"/>
</dbReference>
<dbReference type="SUPFAM" id="SSF48179">
    <property type="entry name" value="6-phosphogluconate dehydrogenase C-terminal domain-like"/>
    <property type="match status" value="1"/>
</dbReference>
<feature type="domain" description="6-phosphogluconate dehydrogenase C-terminal" evidence="16">
    <location>
        <begin position="182"/>
        <end position="471"/>
    </location>
</feature>
<dbReference type="UniPathway" id="UPA00115">
    <property type="reaction ID" value="UER00410"/>
</dbReference>
<dbReference type="FunFam" id="3.40.50.720:FF:000007">
    <property type="entry name" value="6-phosphogluconate dehydrogenase, decarboxylating"/>
    <property type="match status" value="1"/>
</dbReference>
<dbReference type="Pfam" id="PF03446">
    <property type="entry name" value="NAD_binding_2"/>
    <property type="match status" value="1"/>
</dbReference>
<feature type="binding site" description="in other chain" evidence="14">
    <location>
        <begin position="189"/>
        <end position="190"/>
    </location>
    <ligand>
        <name>substrate</name>
        <note>ligand shared between dimeric partners</note>
    </ligand>
</feature>
<dbReference type="PANTHER" id="PTHR11811">
    <property type="entry name" value="6-PHOSPHOGLUCONATE DEHYDROGENASE"/>
    <property type="match status" value="1"/>
</dbReference>
<dbReference type="Gene3D" id="1.20.5.320">
    <property type="entry name" value="6-Phosphogluconate Dehydrogenase, domain 3"/>
    <property type="match status" value="1"/>
</dbReference>
<dbReference type="EMBL" id="FNQY01000010">
    <property type="protein sequence ID" value="SEA19310.1"/>
    <property type="molecule type" value="Genomic_DNA"/>
</dbReference>
<feature type="binding site" description="in other chain" evidence="14">
    <location>
        <position position="194"/>
    </location>
    <ligand>
        <name>substrate</name>
        <note>ligand shared between dimeric partners</note>
    </ligand>
</feature>
<dbReference type="FunFam" id="1.10.1040.10:FF:000032">
    <property type="entry name" value="6-phosphogluconate dehydrogenase, decarboxylating"/>
    <property type="match status" value="1"/>
</dbReference>
<feature type="binding site" evidence="14">
    <location>
        <position position="455"/>
    </location>
    <ligand>
        <name>substrate</name>
        <note>ligand shared between dimeric partners</note>
    </ligand>
</feature>
<dbReference type="Proteomes" id="UP000199041">
    <property type="component" value="Unassembled WGS sequence"/>
</dbReference>
<dbReference type="GO" id="GO:0019521">
    <property type="term" value="P:D-gluconate metabolic process"/>
    <property type="evidence" value="ECO:0007669"/>
    <property type="project" value="UniProtKB-KW"/>
</dbReference>
<feature type="active site" description="Proton donor" evidence="13">
    <location>
        <position position="193"/>
    </location>
</feature>
<feature type="binding site" evidence="14">
    <location>
        <position position="449"/>
    </location>
    <ligand>
        <name>substrate</name>
        <note>ligand shared between dimeric partners</note>
    </ligand>
</feature>
<organism evidence="17 18">
    <name type="scientific">Arachidicoccus rhizosphaerae</name>
    <dbReference type="NCBI Taxonomy" id="551991"/>
    <lineage>
        <taxon>Bacteria</taxon>
        <taxon>Pseudomonadati</taxon>
        <taxon>Bacteroidota</taxon>
        <taxon>Chitinophagia</taxon>
        <taxon>Chitinophagales</taxon>
        <taxon>Chitinophagaceae</taxon>
        <taxon>Arachidicoccus</taxon>
    </lineage>
</organism>
<dbReference type="InterPro" id="IPR006115">
    <property type="entry name" value="6PGDH_NADP-bd"/>
</dbReference>
<dbReference type="Gene3D" id="1.10.1040.10">
    <property type="entry name" value="N-(1-d-carboxylethyl)-l-norvaline Dehydrogenase, domain 2"/>
    <property type="match status" value="1"/>
</dbReference>
<comment type="subunit">
    <text evidence="4 12">Homodimer.</text>
</comment>
<dbReference type="Gene3D" id="3.40.50.720">
    <property type="entry name" value="NAD(P)-binding Rossmann-like Domain"/>
    <property type="match status" value="1"/>
</dbReference>
<feature type="binding site" description="in other chain" evidence="14">
    <location>
        <begin position="130"/>
        <end position="132"/>
    </location>
    <ligand>
        <name>substrate</name>
        <note>ligand shared between dimeric partners</note>
    </ligand>
</feature>
<evidence type="ECO:0000256" key="9">
    <source>
        <dbReference type="ARBA" id="ARBA00023064"/>
    </source>
</evidence>
<evidence type="ECO:0000256" key="3">
    <source>
        <dbReference type="ARBA" id="ARBA00008419"/>
    </source>
</evidence>
<dbReference type="AlphaFoldDB" id="A0A1H3Z6N0"/>
<dbReference type="SMART" id="SM01350">
    <property type="entry name" value="6PGD"/>
    <property type="match status" value="1"/>
</dbReference>
<dbReference type="NCBIfam" id="TIGR00873">
    <property type="entry name" value="gnd"/>
    <property type="match status" value="1"/>
</dbReference>
<comment type="similarity">
    <text evidence="3 12 15">Belongs to the 6-phosphogluconate dehydrogenase family.</text>
</comment>
<evidence type="ECO:0000256" key="13">
    <source>
        <dbReference type="PIRSR" id="PIRSR000109-1"/>
    </source>
</evidence>
<dbReference type="GO" id="GO:0004616">
    <property type="term" value="F:phosphogluconate dehydrogenase (decarboxylating) activity"/>
    <property type="evidence" value="ECO:0007669"/>
    <property type="project" value="UniProtKB-EC"/>
</dbReference>